<evidence type="ECO:0000313" key="6">
    <source>
        <dbReference type="Proteomes" id="UP000314251"/>
    </source>
</evidence>
<reference evidence="5" key="1">
    <citation type="submission" date="2019-10" db="EMBL/GenBank/DDBJ databases">
        <title>Nonomuraea sp. nov., isolated from Phyllanthus amarus.</title>
        <authorList>
            <person name="Klykleung N."/>
            <person name="Tanasupawat S."/>
        </authorList>
    </citation>
    <scope>NUCLEOTIDE SEQUENCE [LARGE SCALE GENOMIC DNA]</scope>
    <source>
        <strain evidence="5">3MP-10</strain>
    </source>
</reference>
<dbReference type="OrthoDB" id="506201at2"/>
<dbReference type="RefSeq" id="WP_139667520.1">
    <property type="nucleotide sequence ID" value="NZ_VDLY02000006.1"/>
</dbReference>
<dbReference type="Proteomes" id="UP000314251">
    <property type="component" value="Unassembled WGS sequence"/>
</dbReference>
<sequence length="437" mass="46231">MVRSAQVASRTSRSDASRAAGQPRVAVALHEGFHGAASGTGFSNRAFLTALSRLLPAGRLTVITPGVPEGAGAHDQRWTREVRELLRRVSAEVVTLPEVHAPPGSVQGTSALCALAGEEVRRVAGRVGRCLLIGLDTPLLGLASHISPAMDLLLVPRSTGLLDGSGDAARIGWEGAALREATARGGWVGAISTHMGDHLTTHYSVPRANVVNIPNGLVHEETTRPRNLPPLPAGAESGFLLAMGRAVPTKGFEDLLEALHILKRQGRRVPHLLLAAVTSDRHESLTPYQQALAARIRAYDLNANLISHFSPAIRAWLHSPALRAVVVPSREEPFGRIPLEAFAAGAGPVVATSAGGLAQTVVDGRTGFTAAPRNPRSLAAALHRALTVRPQERTKLRRNGTVLVRTRHDYEANIRSALGRVAPWALAAGPTTVGAER</sequence>
<keyword evidence="2" id="KW-0808">Transferase</keyword>
<evidence type="ECO:0000256" key="2">
    <source>
        <dbReference type="ARBA" id="ARBA00022679"/>
    </source>
</evidence>
<keyword evidence="6" id="KW-1185">Reference proteome</keyword>
<proteinExistence type="predicted"/>
<dbReference type="EMBL" id="VDLY02000006">
    <property type="protein sequence ID" value="KAB8166396.1"/>
    <property type="molecule type" value="Genomic_DNA"/>
</dbReference>
<dbReference type="PANTHER" id="PTHR12526">
    <property type="entry name" value="GLYCOSYLTRANSFERASE"/>
    <property type="match status" value="1"/>
</dbReference>
<protein>
    <recommendedName>
        <fullName evidence="1">D-inositol 3-phosphate glycosyltransferase</fullName>
    </recommendedName>
</protein>
<evidence type="ECO:0000256" key="3">
    <source>
        <dbReference type="SAM" id="MobiDB-lite"/>
    </source>
</evidence>
<dbReference type="GO" id="GO:0016757">
    <property type="term" value="F:glycosyltransferase activity"/>
    <property type="evidence" value="ECO:0007669"/>
    <property type="project" value="InterPro"/>
</dbReference>
<dbReference type="SUPFAM" id="SSF53756">
    <property type="entry name" value="UDP-Glycosyltransferase/glycogen phosphorylase"/>
    <property type="match status" value="1"/>
</dbReference>
<evidence type="ECO:0000313" key="5">
    <source>
        <dbReference type="EMBL" id="KAB8166396.1"/>
    </source>
</evidence>
<dbReference type="Gene3D" id="3.40.50.2000">
    <property type="entry name" value="Glycogen Phosphorylase B"/>
    <property type="match status" value="1"/>
</dbReference>
<gene>
    <name evidence="5" type="ORF">FH607_011235</name>
</gene>
<name>A0A5N6AEJ9_9ACTN</name>
<evidence type="ECO:0000259" key="4">
    <source>
        <dbReference type="Pfam" id="PF00534"/>
    </source>
</evidence>
<dbReference type="AlphaFoldDB" id="A0A5N6AEJ9"/>
<feature type="domain" description="Glycosyl transferase family 1" evidence="4">
    <location>
        <begin position="236"/>
        <end position="400"/>
    </location>
</feature>
<accession>A0A5N6AEJ9</accession>
<dbReference type="PANTHER" id="PTHR12526:SF584">
    <property type="entry name" value="GLYCOSYLTRANSFERASE"/>
    <property type="match status" value="1"/>
</dbReference>
<feature type="region of interest" description="Disordered" evidence="3">
    <location>
        <begin position="1"/>
        <end position="21"/>
    </location>
</feature>
<dbReference type="CDD" id="cd03801">
    <property type="entry name" value="GT4_PimA-like"/>
    <property type="match status" value="1"/>
</dbReference>
<dbReference type="InterPro" id="IPR001296">
    <property type="entry name" value="Glyco_trans_1"/>
</dbReference>
<dbReference type="Pfam" id="PF00534">
    <property type="entry name" value="Glycos_transf_1"/>
    <property type="match status" value="1"/>
</dbReference>
<evidence type="ECO:0000256" key="1">
    <source>
        <dbReference type="ARBA" id="ARBA00021292"/>
    </source>
</evidence>
<organism evidence="5 6">
    <name type="scientific">Streptomyces mimosae</name>
    <dbReference type="NCBI Taxonomy" id="2586635"/>
    <lineage>
        <taxon>Bacteria</taxon>
        <taxon>Bacillati</taxon>
        <taxon>Actinomycetota</taxon>
        <taxon>Actinomycetes</taxon>
        <taxon>Kitasatosporales</taxon>
        <taxon>Streptomycetaceae</taxon>
        <taxon>Streptomyces</taxon>
    </lineage>
</organism>
<comment type="caution">
    <text evidence="5">The sequence shown here is derived from an EMBL/GenBank/DDBJ whole genome shotgun (WGS) entry which is preliminary data.</text>
</comment>